<feature type="transmembrane region" description="Helical" evidence="29">
    <location>
        <begin position="509"/>
        <end position="533"/>
    </location>
</feature>
<evidence type="ECO:0000256" key="22">
    <source>
        <dbReference type="ARBA" id="ARBA00023242"/>
    </source>
</evidence>
<keyword evidence="6" id="KW-1003">Cell membrane</keyword>
<dbReference type="Pfam" id="PF07679">
    <property type="entry name" value="I-set"/>
    <property type="match status" value="1"/>
</dbReference>
<feature type="region of interest" description="Disordered" evidence="28">
    <location>
        <begin position="342"/>
        <end position="363"/>
    </location>
</feature>
<evidence type="ECO:0000256" key="17">
    <source>
        <dbReference type="ARBA" id="ARBA00023137"/>
    </source>
</evidence>
<dbReference type="GO" id="GO:0001779">
    <property type="term" value="P:natural killer cell differentiation"/>
    <property type="evidence" value="ECO:0007669"/>
    <property type="project" value="TreeGrafter"/>
</dbReference>
<keyword evidence="16 29" id="KW-0472">Membrane</keyword>
<feature type="domain" description="Ig-like" evidence="32">
    <location>
        <begin position="127"/>
        <end position="212"/>
    </location>
</feature>
<dbReference type="GO" id="GO:0043235">
    <property type="term" value="C:receptor complex"/>
    <property type="evidence" value="ECO:0007669"/>
    <property type="project" value="TreeGrafter"/>
</dbReference>
<evidence type="ECO:0000256" key="20">
    <source>
        <dbReference type="ARBA" id="ARBA00023170"/>
    </source>
</evidence>
<feature type="domain" description="Homeobox" evidence="31">
    <location>
        <begin position="895"/>
        <end position="955"/>
    </location>
</feature>
<feature type="non-terminal residue" evidence="34">
    <location>
        <position position="1"/>
    </location>
</feature>
<dbReference type="PROSITE" id="PS00109">
    <property type="entry name" value="PROTEIN_KINASE_TYR"/>
    <property type="match status" value="1"/>
</dbReference>
<dbReference type="PROSITE" id="PS50835">
    <property type="entry name" value="IG_LIKE"/>
    <property type="match status" value="2"/>
</dbReference>
<dbReference type="SUPFAM" id="SSF48726">
    <property type="entry name" value="Immunoglobulin"/>
    <property type="match status" value="2"/>
</dbReference>
<keyword evidence="5" id="KW-0217">Developmental protein</keyword>
<evidence type="ECO:0000256" key="18">
    <source>
        <dbReference type="ARBA" id="ARBA00023155"/>
    </source>
</evidence>
<keyword evidence="22 25" id="KW-0539">Nucleus</keyword>
<dbReference type="GO" id="GO:0003677">
    <property type="term" value="F:DNA binding"/>
    <property type="evidence" value="ECO:0007669"/>
    <property type="project" value="UniProtKB-UniRule"/>
</dbReference>
<keyword evidence="15 25" id="KW-0238">DNA-binding</keyword>
<dbReference type="GO" id="GO:0043066">
    <property type="term" value="P:negative regulation of apoptotic process"/>
    <property type="evidence" value="ECO:0007669"/>
    <property type="project" value="TreeGrafter"/>
</dbReference>
<dbReference type="InterPro" id="IPR003599">
    <property type="entry name" value="Ig_sub"/>
</dbReference>
<dbReference type="CDD" id="cd00086">
    <property type="entry name" value="homeodomain"/>
    <property type="match status" value="1"/>
</dbReference>
<dbReference type="InterPro" id="IPR000719">
    <property type="entry name" value="Prot_kinase_dom"/>
</dbReference>
<dbReference type="PRINTS" id="PR00109">
    <property type="entry name" value="TYRKINASE"/>
</dbReference>
<dbReference type="GO" id="GO:0005634">
    <property type="term" value="C:nucleus"/>
    <property type="evidence" value="ECO:0007669"/>
    <property type="project" value="UniProtKB-SubCell"/>
</dbReference>
<dbReference type="SMART" id="SM00389">
    <property type="entry name" value="HOX"/>
    <property type="match status" value="1"/>
</dbReference>
<evidence type="ECO:0000256" key="9">
    <source>
        <dbReference type="ARBA" id="ARBA00022692"/>
    </source>
</evidence>
<dbReference type="Pfam" id="PF00046">
    <property type="entry name" value="Homeodomain"/>
    <property type="match status" value="1"/>
</dbReference>
<accession>A0A8J7NHX2</accession>
<dbReference type="InterPro" id="IPR013783">
    <property type="entry name" value="Ig-like_fold"/>
</dbReference>
<dbReference type="GO" id="GO:0005886">
    <property type="term" value="C:plasma membrane"/>
    <property type="evidence" value="ECO:0007669"/>
    <property type="project" value="UniProtKB-SubCell"/>
</dbReference>
<keyword evidence="17" id="KW-0829">Tyrosine-protein kinase</keyword>
<dbReference type="Gene3D" id="3.30.200.20">
    <property type="entry name" value="Phosphorylase Kinase, domain 1"/>
    <property type="match status" value="1"/>
</dbReference>
<evidence type="ECO:0000256" key="8">
    <source>
        <dbReference type="ARBA" id="ARBA00022679"/>
    </source>
</evidence>
<evidence type="ECO:0000259" key="31">
    <source>
        <dbReference type="PROSITE" id="PS50071"/>
    </source>
</evidence>
<dbReference type="Gene3D" id="1.10.510.10">
    <property type="entry name" value="Transferase(Phosphotransferase) domain 1"/>
    <property type="match status" value="1"/>
</dbReference>
<dbReference type="PROSITE" id="PS50071">
    <property type="entry name" value="HOMEOBOX_2"/>
    <property type="match status" value="1"/>
</dbReference>
<dbReference type="SMART" id="SM00409">
    <property type="entry name" value="IG"/>
    <property type="match status" value="2"/>
</dbReference>
<dbReference type="PANTHER" id="PTHR24416">
    <property type="entry name" value="TYROSINE-PROTEIN KINASE RECEPTOR"/>
    <property type="match status" value="1"/>
</dbReference>
<keyword evidence="7" id="KW-0597">Phosphoprotein</keyword>
<dbReference type="GO" id="GO:0003406">
    <property type="term" value="P:retinal pigment epithelium development"/>
    <property type="evidence" value="ECO:0007669"/>
    <property type="project" value="UniProtKB-ARBA"/>
</dbReference>
<evidence type="ECO:0000259" key="32">
    <source>
        <dbReference type="PROSITE" id="PS50835"/>
    </source>
</evidence>
<evidence type="ECO:0000256" key="3">
    <source>
        <dbReference type="ARBA" id="ARBA00006692"/>
    </source>
</evidence>
<dbReference type="FunFam" id="2.60.40.10:FF:000605">
    <property type="entry name" value="Tyrosine-protein kinase receptor TYRO3"/>
    <property type="match status" value="1"/>
</dbReference>
<feature type="domain" description="Fibronectin type-III" evidence="33">
    <location>
        <begin position="234"/>
        <end position="333"/>
    </location>
</feature>
<dbReference type="InterPro" id="IPR011009">
    <property type="entry name" value="Kinase-like_dom_sf"/>
</dbReference>
<keyword evidence="10" id="KW-0677">Repeat</keyword>
<evidence type="ECO:0000256" key="2">
    <source>
        <dbReference type="ARBA" id="ARBA00004251"/>
    </source>
</evidence>
<evidence type="ECO:0000256" key="4">
    <source>
        <dbReference type="ARBA" id="ARBA00011902"/>
    </source>
</evidence>
<gene>
    <name evidence="34" type="primary">Axl_0</name>
    <name evidence="34" type="ORF">GTO95_0015908</name>
</gene>
<evidence type="ECO:0000313" key="35">
    <source>
        <dbReference type="Proteomes" id="UP000736164"/>
    </source>
</evidence>
<dbReference type="InterPro" id="IPR008266">
    <property type="entry name" value="Tyr_kinase_AS"/>
</dbReference>
<dbReference type="InterPro" id="IPR036116">
    <property type="entry name" value="FN3_sf"/>
</dbReference>
<dbReference type="Pfam" id="PF07714">
    <property type="entry name" value="PK_Tyr_Ser-Thr"/>
    <property type="match status" value="1"/>
</dbReference>
<dbReference type="EC" id="2.7.10.1" evidence="4"/>
<dbReference type="FunFam" id="1.10.10.60:FF:000142">
    <property type="entry name" value="homeobox protein OTX2 isoform X2"/>
    <property type="match status" value="1"/>
</dbReference>
<dbReference type="PANTHER" id="PTHR24416:SF323">
    <property type="entry name" value="TYROSINE-PROTEIN KINASE RECEPTOR UFO"/>
    <property type="match status" value="1"/>
</dbReference>
<keyword evidence="11 26" id="KW-0547">Nucleotide-binding</keyword>
<evidence type="ECO:0000256" key="14">
    <source>
        <dbReference type="ARBA" id="ARBA00022989"/>
    </source>
</evidence>
<dbReference type="GO" id="GO:0000981">
    <property type="term" value="F:DNA-binding transcription factor activity, RNA polymerase II-specific"/>
    <property type="evidence" value="ECO:0007669"/>
    <property type="project" value="InterPro"/>
</dbReference>
<evidence type="ECO:0000256" key="12">
    <source>
        <dbReference type="ARBA" id="ARBA00022777"/>
    </source>
</evidence>
<sequence length="1152" mass="126284">PECPCPVCFPALPMLVCPPGSLGLQFVQDPGNVTSSLGKPVSLRCELQGEGVQDPPDIVWQRDGTPLDLADTNQMHMSMNEDSWLAVSMLRIEEVHLSDMGVYRCVVTVGGQDTVSLEGHIELEGLPHFSEEPQDKTVAANHSFSLVCRAHGPPEPVHVIWLQDGAPLNKLDQPLALSPSTLTLSGINKTSSFSCEAHNRKGVATSASGTVTGPCSEYTVRVDYEIVGHIIPAQPQKLQQVSASNSSMEISWEPGFGGVYPVDVCSVQAAPSESDLIAAPSHLIHNQNVNVPPARHAIGGLSPFTAYRVRVACRSSQGASPWTDWATLRTAQGVPVRPFRQADSEQDRLMNGSEKGEEEMPDAAPVVSVVTVNSSEVRVSWNALQGRINGELQGYRLEYSSPSTEPAVQDAGLSTELSLNLSIPQSNLSFRVCAYTGAGAGPWSTPYTLTLTHPELSGLSSRGKNLGSCAGQLREKQPQGFPHSSLPLDRRAVLENKVRKDSSTAEFSWHWWYVVMAISVAIALAILIALYVARLRRKETRFGEAFEPMMESGELVVRYRARRSYSRRTTEATLNSLGISDELKQKLQDVMVDRHKLTLGKTLGEGEFGSVMEGLLSQEEFVLKVAVKTMKIAICTRSEMEDFLREAACMKEFDHPNVMRLIGVCLQTVESEGYPSPVVILPFMKHGDLHSYLLYSRLGDCPVYLPSQMLVKFMTDIARGMEYLSSKNFIHRDLAARNCMLNENMTVCVADFGLSKKIYNGDYYRQGRISKMPVKWIAIESLADRVYTTKTQCYYTAVFNVSVLIHLTPTLYPTLILSLSFCIPSVSARRPLSTRSLLSLQSAPFSGSDREISLFLTLSRGAGDSPDITEILTFLVENCQYIKAQKTRSITTTPRKQRRERTTFTRAQLDILEALFAKTRYPDIFMREEVALKINLPESRVQVWFKNRRAKCRQQQQQSSGQTKPRPPKKKASPAREPSAEPSANGQYSPTPPTAGAAITPSSSASATVSIWSPASISPLPDPLSASTTPCMQRSSSTYPMTYTQAPAYTQSYAGSSSYFTGLDCGSYLSPMHPQLSATGGALSPIAAPSMGAHLSQSPASLSSQGYGAASLGFGSVDCLDYKDQTASWKLNFNAADCLDYKDQNSWKFQVL</sequence>
<dbReference type="Pfam" id="PF13927">
    <property type="entry name" value="Ig_3"/>
    <property type="match status" value="1"/>
</dbReference>
<evidence type="ECO:0000256" key="13">
    <source>
        <dbReference type="ARBA" id="ARBA00022840"/>
    </source>
</evidence>
<comment type="caution">
    <text evidence="34">The sequence shown here is derived from an EMBL/GenBank/DDBJ whole genome shotgun (WGS) entry which is preliminary data.</text>
</comment>
<evidence type="ECO:0000256" key="23">
    <source>
        <dbReference type="ARBA" id="ARBA00023319"/>
    </source>
</evidence>
<dbReference type="GO" id="GO:0005524">
    <property type="term" value="F:ATP binding"/>
    <property type="evidence" value="ECO:0007669"/>
    <property type="project" value="UniProtKB-UniRule"/>
</dbReference>
<dbReference type="GO" id="GO:0007399">
    <property type="term" value="P:nervous system development"/>
    <property type="evidence" value="ECO:0007669"/>
    <property type="project" value="TreeGrafter"/>
</dbReference>
<dbReference type="InterPro" id="IPR003961">
    <property type="entry name" value="FN3_dom"/>
</dbReference>
<dbReference type="InterPro" id="IPR013851">
    <property type="entry name" value="Otx_TF_C"/>
</dbReference>
<dbReference type="SMART" id="SM00408">
    <property type="entry name" value="IGc2"/>
    <property type="match status" value="2"/>
</dbReference>
<dbReference type="InterPro" id="IPR001356">
    <property type="entry name" value="HD"/>
</dbReference>
<evidence type="ECO:0000256" key="11">
    <source>
        <dbReference type="ARBA" id="ARBA00022741"/>
    </source>
</evidence>
<feature type="compositionally biased region" description="Low complexity" evidence="28">
    <location>
        <begin position="954"/>
        <end position="964"/>
    </location>
</feature>
<dbReference type="InterPro" id="IPR003598">
    <property type="entry name" value="Ig_sub2"/>
</dbReference>
<dbReference type="GO" id="GO:0004714">
    <property type="term" value="F:transmembrane receptor protein tyrosine kinase activity"/>
    <property type="evidence" value="ECO:0007669"/>
    <property type="project" value="UniProtKB-EC"/>
</dbReference>
<dbReference type="InterPro" id="IPR009057">
    <property type="entry name" value="Homeodomain-like_sf"/>
</dbReference>
<keyword evidence="18 25" id="KW-0371">Homeobox</keyword>
<dbReference type="FunFam" id="3.30.200.20:FF:000509">
    <property type="entry name" value="Tyrosine-protein kinase receptor UFO"/>
    <property type="match status" value="1"/>
</dbReference>
<feature type="domain" description="Ig-like" evidence="32">
    <location>
        <begin position="13"/>
        <end position="116"/>
    </location>
</feature>
<dbReference type="GO" id="GO:0030168">
    <property type="term" value="P:platelet activation"/>
    <property type="evidence" value="ECO:0007669"/>
    <property type="project" value="TreeGrafter"/>
</dbReference>
<dbReference type="SUPFAM" id="SSF49265">
    <property type="entry name" value="Fibronectin type III"/>
    <property type="match status" value="1"/>
</dbReference>
<feature type="region of interest" description="Disordered" evidence="28">
    <location>
        <begin position="948"/>
        <end position="1001"/>
    </location>
</feature>
<comment type="similarity">
    <text evidence="3">Belongs to the protein kinase superfamily. CAMK Ser/Thr protein kinase family.</text>
</comment>
<dbReference type="SMART" id="SM00060">
    <property type="entry name" value="FN3"/>
    <property type="match status" value="2"/>
</dbReference>
<keyword evidence="23" id="KW-0393">Immunoglobulin domain</keyword>
<keyword evidence="13 26" id="KW-0067">ATP-binding</keyword>
<keyword evidence="21" id="KW-0325">Glycoprotein</keyword>
<dbReference type="Pfam" id="PF03529">
    <property type="entry name" value="TF_Otx"/>
    <property type="match status" value="1"/>
</dbReference>
<comment type="subcellular location">
    <subcellularLocation>
        <location evidence="2">Cell membrane</location>
        <topology evidence="2">Single-pass type I membrane protein</topology>
    </subcellularLocation>
    <subcellularLocation>
        <location evidence="1 25 27">Nucleus</location>
    </subcellularLocation>
</comment>
<evidence type="ECO:0000256" key="7">
    <source>
        <dbReference type="ARBA" id="ARBA00022553"/>
    </source>
</evidence>
<keyword evidence="20" id="KW-0675">Receptor</keyword>
<evidence type="ECO:0000256" key="29">
    <source>
        <dbReference type="SAM" id="Phobius"/>
    </source>
</evidence>
<evidence type="ECO:0000313" key="34">
    <source>
        <dbReference type="EMBL" id="MBN3313035.1"/>
    </source>
</evidence>
<dbReference type="Gene3D" id="2.60.40.10">
    <property type="entry name" value="Immunoglobulins"/>
    <property type="match status" value="4"/>
</dbReference>
<keyword evidence="12 34" id="KW-0418">Kinase</keyword>
<dbReference type="InterPro" id="IPR013098">
    <property type="entry name" value="Ig_I-set"/>
</dbReference>
<keyword evidence="35" id="KW-1185">Reference proteome</keyword>
<evidence type="ECO:0000259" key="33">
    <source>
        <dbReference type="PROSITE" id="PS50853"/>
    </source>
</evidence>
<dbReference type="Pfam" id="PF00041">
    <property type="entry name" value="fn3"/>
    <property type="match status" value="2"/>
</dbReference>
<dbReference type="GO" id="GO:0007169">
    <property type="term" value="P:cell surface receptor protein tyrosine kinase signaling pathway"/>
    <property type="evidence" value="ECO:0007669"/>
    <property type="project" value="TreeGrafter"/>
</dbReference>
<evidence type="ECO:0000256" key="15">
    <source>
        <dbReference type="ARBA" id="ARBA00023125"/>
    </source>
</evidence>
<evidence type="ECO:0000256" key="16">
    <source>
        <dbReference type="ARBA" id="ARBA00023136"/>
    </source>
</evidence>
<dbReference type="PROSITE" id="PS50853">
    <property type="entry name" value="FN3"/>
    <property type="match status" value="2"/>
</dbReference>
<keyword evidence="8" id="KW-0808">Transferase</keyword>
<dbReference type="GO" id="GO:0016477">
    <property type="term" value="P:cell migration"/>
    <property type="evidence" value="ECO:0007669"/>
    <property type="project" value="TreeGrafter"/>
</dbReference>
<evidence type="ECO:0000256" key="28">
    <source>
        <dbReference type="SAM" id="MobiDB-lite"/>
    </source>
</evidence>
<comment type="catalytic activity">
    <reaction evidence="24">
        <text>L-tyrosyl-[protein] + ATP = O-phospho-L-tyrosyl-[protein] + ADP + H(+)</text>
        <dbReference type="Rhea" id="RHEA:10596"/>
        <dbReference type="Rhea" id="RHEA-COMP:10136"/>
        <dbReference type="Rhea" id="RHEA-COMP:20101"/>
        <dbReference type="ChEBI" id="CHEBI:15378"/>
        <dbReference type="ChEBI" id="CHEBI:30616"/>
        <dbReference type="ChEBI" id="CHEBI:46858"/>
        <dbReference type="ChEBI" id="CHEBI:61978"/>
        <dbReference type="ChEBI" id="CHEBI:456216"/>
        <dbReference type="EC" id="2.7.10.1"/>
    </reaction>
</comment>
<feature type="domain" description="Protein kinase" evidence="30">
    <location>
        <begin position="597"/>
        <end position="916"/>
    </location>
</feature>
<keyword evidence="19" id="KW-1015">Disulfide bond</keyword>
<evidence type="ECO:0000256" key="25">
    <source>
        <dbReference type="PROSITE-ProRule" id="PRU00108"/>
    </source>
</evidence>
<keyword evidence="14 29" id="KW-1133">Transmembrane helix</keyword>
<proteinExistence type="inferred from homology"/>
<dbReference type="PROSITE" id="PS50011">
    <property type="entry name" value="PROTEIN_KINASE_DOM"/>
    <property type="match status" value="1"/>
</dbReference>
<dbReference type="InterPro" id="IPR017970">
    <property type="entry name" value="Homeobox_CS"/>
</dbReference>
<dbReference type="InterPro" id="IPR007110">
    <property type="entry name" value="Ig-like_dom"/>
</dbReference>
<dbReference type="AlphaFoldDB" id="A0A8J7NHX2"/>
<dbReference type="GO" id="GO:0051897">
    <property type="term" value="P:positive regulation of phosphatidylinositol 3-kinase/protein kinase B signal transduction"/>
    <property type="evidence" value="ECO:0007669"/>
    <property type="project" value="TreeGrafter"/>
</dbReference>
<dbReference type="InterPro" id="IPR036179">
    <property type="entry name" value="Ig-like_dom_sf"/>
</dbReference>
<evidence type="ECO:0000256" key="10">
    <source>
        <dbReference type="ARBA" id="ARBA00022737"/>
    </source>
</evidence>
<evidence type="ECO:0000256" key="26">
    <source>
        <dbReference type="PROSITE-ProRule" id="PRU10141"/>
    </source>
</evidence>
<evidence type="ECO:0000256" key="1">
    <source>
        <dbReference type="ARBA" id="ARBA00004123"/>
    </source>
</evidence>
<evidence type="ECO:0000256" key="19">
    <source>
        <dbReference type="ARBA" id="ARBA00023157"/>
    </source>
</evidence>
<dbReference type="FunFam" id="2.60.40.10:FF:000662">
    <property type="entry name" value="Tyrosine-protein kinase receptor UFO"/>
    <property type="match status" value="1"/>
</dbReference>
<dbReference type="InterPro" id="IPR017441">
    <property type="entry name" value="Protein_kinase_ATP_BS"/>
</dbReference>
<dbReference type="Gene3D" id="1.10.10.60">
    <property type="entry name" value="Homeodomain-like"/>
    <property type="match status" value="1"/>
</dbReference>
<evidence type="ECO:0000256" key="27">
    <source>
        <dbReference type="RuleBase" id="RU000682"/>
    </source>
</evidence>
<dbReference type="InterPro" id="IPR020635">
    <property type="entry name" value="Tyr_kinase_cat_dom"/>
</dbReference>
<dbReference type="InterPro" id="IPR001245">
    <property type="entry name" value="Ser-Thr/Tyr_kinase_cat_dom"/>
</dbReference>
<dbReference type="SUPFAM" id="SSF46689">
    <property type="entry name" value="Homeodomain-like"/>
    <property type="match status" value="1"/>
</dbReference>
<dbReference type="SUPFAM" id="SSF56112">
    <property type="entry name" value="Protein kinase-like (PK-like)"/>
    <property type="match status" value="1"/>
</dbReference>
<evidence type="ECO:0000256" key="5">
    <source>
        <dbReference type="ARBA" id="ARBA00022473"/>
    </source>
</evidence>
<feature type="binding site" evidence="26">
    <location>
        <position position="628"/>
    </location>
    <ligand>
        <name>ATP</name>
        <dbReference type="ChEBI" id="CHEBI:30616"/>
    </ligand>
</feature>
<organism evidence="34 35">
    <name type="scientific">Atractosteus spatula</name>
    <name type="common">Alligator gar</name>
    <name type="synonym">Lepisosteus spatula</name>
    <dbReference type="NCBI Taxonomy" id="7917"/>
    <lineage>
        <taxon>Eukaryota</taxon>
        <taxon>Metazoa</taxon>
        <taxon>Chordata</taxon>
        <taxon>Craniata</taxon>
        <taxon>Vertebrata</taxon>
        <taxon>Euteleostomi</taxon>
        <taxon>Actinopterygii</taxon>
        <taxon>Neopterygii</taxon>
        <taxon>Holostei</taxon>
        <taxon>Semionotiformes</taxon>
        <taxon>Lepisosteidae</taxon>
        <taxon>Atractosteus</taxon>
    </lineage>
</organism>
<dbReference type="Proteomes" id="UP000736164">
    <property type="component" value="Unassembled WGS sequence"/>
</dbReference>
<keyword evidence="9 29" id="KW-0812">Transmembrane</keyword>
<feature type="DNA-binding region" description="Homeobox" evidence="25">
    <location>
        <begin position="897"/>
        <end position="956"/>
    </location>
</feature>
<name>A0A8J7NHX2_ATRSP</name>
<feature type="non-terminal residue" evidence="34">
    <location>
        <position position="1152"/>
    </location>
</feature>
<evidence type="ECO:0000256" key="24">
    <source>
        <dbReference type="ARBA" id="ARBA00051243"/>
    </source>
</evidence>
<evidence type="ECO:0000256" key="21">
    <source>
        <dbReference type="ARBA" id="ARBA00023180"/>
    </source>
</evidence>
<dbReference type="EMBL" id="JAAWVO010009874">
    <property type="protein sequence ID" value="MBN3313035.1"/>
    <property type="molecule type" value="Genomic_DNA"/>
</dbReference>
<feature type="domain" description="Fibronectin type-III" evidence="33">
    <location>
        <begin position="361"/>
        <end position="455"/>
    </location>
</feature>
<dbReference type="GO" id="GO:0006909">
    <property type="term" value="P:phagocytosis"/>
    <property type="evidence" value="ECO:0007669"/>
    <property type="project" value="TreeGrafter"/>
</dbReference>
<protein>
    <recommendedName>
        <fullName evidence="4">receptor protein-tyrosine kinase</fullName>
        <ecNumber evidence="4">2.7.10.1</ecNumber>
    </recommendedName>
</protein>
<dbReference type="PROSITE" id="PS00107">
    <property type="entry name" value="PROTEIN_KINASE_ATP"/>
    <property type="match status" value="1"/>
</dbReference>
<dbReference type="SMART" id="SM00219">
    <property type="entry name" value="TyrKc"/>
    <property type="match status" value="1"/>
</dbReference>
<evidence type="ECO:0000256" key="6">
    <source>
        <dbReference type="ARBA" id="ARBA00022475"/>
    </source>
</evidence>
<dbReference type="CDD" id="cd00063">
    <property type="entry name" value="FN3"/>
    <property type="match status" value="2"/>
</dbReference>
<evidence type="ECO:0000259" key="30">
    <source>
        <dbReference type="PROSITE" id="PS50011"/>
    </source>
</evidence>
<dbReference type="InterPro" id="IPR050122">
    <property type="entry name" value="RTK"/>
</dbReference>
<dbReference type="PROSITE" id="PS00027">
    <property type="entry name" value="HOMEOBOX_1"/>
    <property type="match status" value="1"/>
</dbReference>
<reference evidence="34" key="1">
    <citation type="journal article" date="2021" name="Cell">
        <title>Tracing the genetic footprints of vertebrate landing in non-teleost ray-finned fishes.</title>
        <authorList>
            <person name="Bi X."/>
            <person name="Wang K."/>
            <person name="Yang L."/>
            <person name="Pan H."/>
            <person name="Jiang H."/>
            <person name="Wei Q."/>
            <person name="Fang M."/>
            <person name="Yu H."/>
            <person name="Zhu C."/>
            <person name="Cai Y."/>
            <person name="He Y."/>
            <person name="Gan X."/>
            <person name="Zeng H."/>
            <person name="Yu D."/>
            <person name="Zhu Y."/>
            <person name="Jiang H."/>
            <person name="Qiu Q."/>
            <person name="Yang H."/>
            <person name="Zhang Y.E."/>
            <person name="Wang W."/>
            <person name="Zhu M."/>
            <person name="He S."/>
            <person name="Zhang G."/>
        </authorList>
    </citation>
    <scope>NUCLEOTIDE SEQUENCE</scope>
    <source>
        <strain evidence="34">Allg_001</strain>
    </source>
</reference>